<dbReference type="EMBL" id="CAFAAB010000037">
    <property type="protein sequence ID" value="CAB4780008.1"/>
    <property type="molecule type" value="Genomic_DNA"/>
</dbReference>
<accession>A0A6J6WAK3</accession>
<evidence type="ECO:0000256" key="2">
    <source>
        <dbReference type="ARBA" id="ARBA00022692"/>
    </source>
</evidence>
<evidence type="ECO:0000256" key="3">
    <source>
        <dbReference type="ARBA" id="ARBA00022989"/>
    </source>
</evidence>
<sequence>MIALTSPYIWYTSRISGVISLVMLTLVIVLGILISTRVGGRRVGRFEITEMHRSISLLAMIFVAIHVVTTVIDTYVNIHWISAVVPMTSNYKRLPVAIGTVALDLMLAVWLSSQLKERIDPRAWRAIHFSSYASFIAAAIHSYLVGTDERSRWGLIVLGSCVAVVLLATVWRIVGRPERAVGRTALSPLKQSKGR</sequence>
<feature type="domain" description="Ferric oxidoreductase" evidence="6">
    <location>
        <begin position="17"/>
        <end position="138"/>
    </location>
</feature>
<proteinExistence type="predicted"/>
<organism evidence="7">
    <name type="scientific">freshwater metagenome</name>
    <dbReference type="NCBI Taxonomy" id="449393"/>
    <lineage>
        <taxon>unclassified sequences</taxon>
        <taxon>metagenomes</taxon>
        <taxon>ecological metagenomes</taxon>
    </lineage>
</organism>
<dbReference type="Pfam" id="PF01794">
    <property type="entry name" value="Ferric_reduct"/>
    <property type="match status" value="1"/>
</dbReference>
<gene>
    <name evidence="7" type="ORF">UFOPK2958_00466</name>
</gene>
<evidence type="ECO:0000256" key="5">
    <source>
        <dbReference type="SAM" id="Phobius"/>
    </source>
</evidence>
<evidence type="ECO:0000256" key="1">
    <source>
        <dbReference type="ARBA" id="ARBA00004141"/>
    </source>
</evidence>
<dbReference type="AlphaFoldDB" id="A0A6J6WAK3"/>
<keyword evidence="2 5" id="KW-0812">Transmembrane</keyword>
<feature type="transmembrane region" description="Helical" evidence="5">
    <location>
        <begin position="15"/>
        <end position="34"/>
    </location>
</feature>
<evidence type="ECO:0000313" key="7">
    <source>
        <dbReference type="EMBL" id="CAB4780008.1"/>
    </source>
</evidence>
<keyword evidence="3 5" id="KW-1133">Transmembrane helix</keyword>
<feature type="transmembrane region" description="Helical" evidence="5">
    <location>
        <begin position="127"/>
        <end position="146"/>
    </location>
</feature>
<feature type="transmembrane region" description="Helical" evidence="5">
    <location>
        <begin position="96"/>
        <end position="115"/>
    </location>
</feature>
<protein>
    <submittedName>
        <fullName evidence="7">Unannotated protein</fullName>
    </submittedName>
</protein>
<evidence type="ECO:0000256" key="4">
    <source>
        <dbReference type="ARBA" id="ARBA00023136"/>
    </source>
</evidence>
<reference evidence="7" key="1">
    <citation type="submission" date="2020-05" db="EMBL/GenBank/DDBJ databases">
        <authorList>
            <person name="Chiriac C."/>
            <person name="Salcher M."/>
            <person name="Ghai R."/>
            <person name="Kavagutti S V."/>
        </authorList>
    </citation>
    <scope>NUCLEOTIDE SEQUENCE</scope>
</reference>
<name>A0A6J6WAK3_9ZZZZ</name>
<keyword evidence="4 5" id="KW-0472">Membrane</keyword>
<feature type="transmembrane region" description="Helical" evidence="5">
    <location>
        <begin position="152"/>
        <end position="174"/>
    </location>
</feature>
<feature type="transmembrane region" description="Helical" evidence="5">
    <location>
        <begin position="55"/>
        <end position="76"/>
    </location>
</feature>
<dbReference type="InterPro" id="IPR013130">
    <property type="entry name" value="Fe3_Rdtase_TM_dom"/>
</dbReference>
<dbReference type="GO" id="GO:0016020">
    <property type="term" value="C:membrane"/>
    <property type="evidence" value="ECO:0007669"/>
    <property type="project" value="UniProtKB-SubCell"/>
</dbReference>
<comment type="subcellular location">
    <subcellularLocation>
        <location evidence="1">Membrane</location>
        <topology evidence="1">Multi-pass membrane protein</topology>
    </subcellularLocation>
</comment>
<evidence type="ECO:0000259" key="6">
    <source>
        <dbReference type="Pfam" id="PF01794"/>
    </source>
</evidence>